<evidence type="ECO:0000256" key="3">
    <source>
        <dbReference type="ARBA" id="ARBA00023239"/>
    </source>
</evidence>
<dbReference type="InterPro" id="IPR018376">
    <property type="entry name" value="Enoyl-CoA_hyd/isom_CS"/>
</dbReference>
<dbReference type="RefSeq" id="WP_367953765.1">
    <property type="nucleotide sequence ID" value="NZ_JBDPGJ010000002.1"/>
</dbReference>
<dbReference type="InterPro" id="IPR029045">
    <property type="entry name" value="ClpP/crotonase-like_dom_sf"/>
</dbReference>
<reference evidence="5 6" key="1">
    <citation type="submission" date="2024-05" db="EMBL/GenBank/DDBJ databases">
        <authorList>
            <person name="Jiang F."/>
        </authorList>
    </citation>
    <scope>NUCLEOTIDE SEQUENCE [LARGE SCALE GENOMIC DNA]</scope>
    <source>
        <strain evidence="5 6">LZ166</strain>
    </source>
</reference>
<comment type="caution">
    <text evidence="5">The sequence shown here is derived from an EMBL/GenBank/DDBJ whole genome shotgun (WGS) entry which is preliminary data.</text>
</comment>
<accession>A0ABV3SGK7</accession>
<organism evidence="5 6">
    <name type="scientific">Aquibium pacificus</name>
    <dbReference type="NCBI Taxonomy" id="3153579"/>
    <lineage>
        <taxon>Bacteria</taxon>
        <taxon>Pseudomonadati</taxon>
        <taxon>Pseudomonadota</taxon>
        <taxon>Alphaproteobacteria</taxon>
        <taxon>Hyphomicrobiales</taxon>
        <taxon>Phyllobacteriaceae</taxon>
        <taxon>Aquibium</taxon>
    </lineage>
</organism>
<dbReference type="PANTHER" id="PTHR11941">
    <property type="entry name" value="ENOYL-COA HYDRATASE-RELATED"/>
    <property type="match status" value="1"/>
</dbReference>
<evidence type="ECO:0000256" key="1">
    <source>
        <dbReference type="ARBA" id="ARBA00005254"/>
    </source>
</evidence>
<name>A0ABV3SGK7_9HYPH</name>
<evidence type="ECO:0000313" key="5">
    <source>
        <dbReference type="EMBL" id="MEX0405892.1"/>
    </source>
</evidence>
<keyword evidence="6" id="KW-1185">Reference proteome</keyword>
<comment type="similarity">
    <text evidence="1 4">Belongs to the enoyl-CoA hydratase/isomerase family.</text>
</comment>
<dbReference type="Gene3D" id="1.10.12.10">
    <property type="entry name" value="Lyase 2-enoyl-coa Hydratase, Chain A, domain 2"/>
    <property type="match status" value="1"/>
</dbReference>
<dbReference type="InterPro" id="IPR001753">
    <property type="entry name" value="Enoyl-CoA_hydra/iso"/>
</dbReference>
<keyword evidence="2" id="KW-0443">Lipid metabolism</keyword>
<protein>
    <submittedName>
        <fullName evidence="5">Enoyl-CoA hydratase-related protein</fullName>
    </submittedName>
</protein>
<evidence type="ECO:0000313" key="6">
    <source>
        <dbReference type="Proteomes" id="UP001556692"/>
    </source>
</evidence>
<sequence length="264" mass="27752">MSPSSEFPAFEFIRADVRGHALYLTIDRPEVRNALHPPAHRELSSALDAFEADDALHCAVITGAGEKAFCTGSDLKYRAATGDAFIPESGFGGLAERYGLSKPVIAAVNGDAIGGGLEIVLACDLAIAVETARFGLPEPRVGLAASGGLHRLARQIPMKHAMDIALSGRLFPAAEAQAKGLVNQVVPAGALTQAVDALVEALSLCAPLALRATKQMMLAGLDQPTLAAAFGGDYPAYHAMLRSQDALEGPLAFSQKRKPRWQGR</sequence>
<gene>
    <name evidence="5" type="ORF">ABGN05_09490</name>
</gene>
<keyword evidence="3" id="KW-0456">Lyase</keyword>
<dbReference type="Pfam" id="PF00378">
    <property type="entry name" value="ECH_1"/>
    <property type="match status" value="1"/>
</dbReference>
<dbReference type="InterPro" id="IPR014748">
    <property type="entry name" value="Enoyl-CoA_hydra_C"/>
</dbReference>
<evidence type="ECO:0000256" key="2">
    <source>
        <dbReference type="ARBA" id="ARBA00023098"/>
    </source>
</evidence>
<dbReference type="EMBL" id="JBDPGJ010000002">
    <property type="protein sequence ID" value="MEX0405892.1"/>
    <property type="molecule type" value="Genomic_DNA"/>
</dbReference>
<dbReference type="SUPFAM" id="SSF52096">
    <property type="entry name" value="ClpP/crotonase"/>
    <property type="match status" value="1"/>
</dbReference>
<dbReference type="Gene3D" id="3.90.226.10">
    <property type="entry name" value="2-enoyl-CoA Hydratase, Chain A, domain 1"/>
    <property type="match status" value="1"/>
</dbReference>
<dbReference type="PROSITE" id="PS00166">
    <property type="entry name" value="ENOYL_COA_HYDRATASE"/>
    <property type="match status" value="1"/>
</dbReference>
<proteinExistence type="inferred from homology"/>
<dbReference type="CDD" id="cd06558">
    <property type="entry name" value="crotonase-like"/>
    <property type="match status" value="1"/>
</dbReference>
<dbReference type="PANTHER" id="PTHR11941:SF169">
    <property type="entry name" value="(7AS)-7A-METHYL-1,5-DIOXO-2,3,5,6,7,7A-HEXAHYDRO-1H-INDENE-CARBOXYL-COA HYDROLASE"/>
    <property type="match status" value="1"/>
</dbReference>
<dbReference type="Proteomes" id="UP001556692">
    <property type="component" value="Unassembled WGS sequence"/>
</dbReference>
<evidence type="ECO:0000256" key="4">
    <source>
        <dbReference type="RuleBase" id="RU003707"/>
    </source>
</evidence>